<proteinExistence type="predicted"/>
<evidence type="ECO:0000313" key="2">
    <source>
        <dbReference type="EMBL" id="CAL1382869.1"/>
    </source>
</evidence>
<accession>A0AAV2EAM4</accession>
<dbReference type="Proteomes" id="UP001497516">
    <property type="component" value="Chromosome 4"/>
</dbReference>
<name>A0AAV2EAM4_9ROSI</name>
<feature type="compositionally biased region" description="Gly residues" evidence="1">
    <location>
        <begin position="84"/>
        <end position="96"/>
    </location>
</feature>
<organism evidence="2 3">
    <name type="scientific">Linum trigynum</name>
    <dbReference type="NCBI Taxonomy" id="586398"/>
    <lineage>
        <taxon>Eukaryota</taxon>
        <taxon>Viridiplantae</taxon>
        <taxon>Streptophyta</taxon>
        <taxon>Embryophyta</taxon>
        <taxon>Tracheophyta</taxon>
        <taxon>Spermatophyta</taxon>
        <taxon>Magnoliopsida</taxon>
        <taxon>eudicotyledons</taxon>
        <taxon>Gunneridae</taxon>
        <taxon>Pentapetalae</taxon>
        <taxon>rosids</taxon>
        <taxon>fabids</taxon>
        <taxon>Malpighiales</taxon>
        <taxon>Linaceae</taxon>
        <taxon>Linum</taxon>
    </lineage>
</organism>
<feature type="region of interest" description="Disordered" evidence="1">
    <location>
        <begin position="1"/>
        <end position="164"/>
    </location>
</feature>
<reference evidence="2 3" key="1">
    <citation type="submission" date="2024-04" db="EMBL/GenBank/DDBJ databases">
        <authorList>
            <person name="Fracassetti M."/>
        </authorList>
    </citation>
    <scope>NUCLEOTIDE SEQUENCE [LARGE SCALE GENOMIC DNA]</scope>
</reference>
<protein>
    <submittedName>
        <fullName evidence="2">Uncharacterized protein</fullName>
    </submittedName>
</protein>
<evidence type="ECO:0000256" key="1">
    <source>
        <dbReference type="SAM" id="MobiDB-lite"/>
    </source>
</evidence>
<feature type="compositionally biased region" description="Polar residues" evidence="1">
    <location>
        <begin position="109"/>
        <end position="121"/>
    </location>
</feature>
<keyword evidence="3" id="KW-1185">Reference proteome</keyword>
<feature type="compositionally biased region" description="Basic and acidic residues" evidence="1">
    <location>
        <begin position="21"/>
        <end position="36"/>
    </location>
</feature>
<gene>
    <name evidence="2" type="ORF">LTRI10_LOCUS24173</name>
</gene>
<evidence type="ECO:0000313" key="3">
    <source>
        <dbReference type="Proteomes" id="UP001497516"/>
    </source>
</evidence>
<sequence>MQVTRWSRRGSPSPEKGNSSRNHDDPSISGKIEKGKNGLKSMEGNAGNKGGQKDAQRVESLKFGNLEKGKVSGSQQKGKEKVGKGTGEVATGGKGVMGPIPLTPKENLLGQNRTTTESAPSTMMEIAAPNFERKNINPKPADNANHGPPSFGPPSTKVLTGPNNTSIQIVDVQQYVSKRNRE</sequence>
<feature type="compositionally biased region" description="Basic and acidic residues" evidence="1">
    <location>
        <begin position="51"/>
        <end position="70"/>
    </location>
</feature>
<dbReference type="EMBL" id="OZ034817">
    <property type="protein sequence ID" value="CAL1382869.1"/>
    <property type="molecule type" value="Genomic_DNA"/>
</dbReference>
<dbReference type="AlphaFoldDB" id="A0AAV2EAM4"/>